<organism evidence="1 2">
    <name type="scientific">Bauhinia variegata</name>
    <name type="common">Purple orchid tree</name>
    <name type="synonym">Phanera variegata</name>
    <dbReference type="NCBI Taxonomy" id="167791"/>
    <lineage>
        <taxon>Eukaryota</taxon>
        <taxon>Viridiplantae</taxon>
        <taxon>Streptophyta</taxon>
        <taxon>Embryophyta</taxon>
        <taxon>Tracheophyta</taxon>
        <taxon>Spermatophyta</taxon>
        <taxon>Magnoliopsida</taxon>
        <taxon>eudicotyledons</taxon>
        <taxon>Gunneridae</taxon>
        <taxon>Pentapetalae</taxon>
        <taxon>rosids</taxon>
        <taxon>fabids</taxon>
        <taxon>Fabales</taxon>
        <taxon>Fabaceae</taxon>
        <taxon>Cercidoideae</taxon>
        <taxon>Cercideae</taxon>
        <taxon>Bauhiniinae</taxon>
        <taxon>Bauhinia</taxon>
    </lineage>
</organism>
<dbReference type="Proteomes" id="UP000828941">
    <property type="component" value="Chromosome 4"/>
</dbReference>
<evidence type="ECO:0000313" key="1">
    <source>
        <dbReference type="EMBL" id="KAI4348546.1"/>
    </source>
</evidence>
<gene>
    <name evidence="1" type="ORF">L6164_009258</name>
</gene>
<keyword evidence="2" id="KW-1185">Reference proteome</keyword>
<dbReference type="EMBL" id="CM039429">
    <property type="protein sequence ID" value="KAI4348546.1"/>
    <property type="molecule type" value="Genomic_DNA"/>
</dbReference>
<accession>A0ACB9PJD0</accession>
<proteinExistence type="predicted"/>
<comment type="caution">
    <text evidence="1">The sequence shown here is derived from an EMBL/GenBank/DDBJ whole genome shotgun (WGS) entry which is preliminary data.</text>
</comment>
<name>A0ACB9PJD0_BAUVA</name>
<reference evidence="1 2" key="1">
    <citation type="journal article" date="2022" name="DNA Res.">
        <title>Chromosomal-level genome assembly of the orchid tree Bauhinia variegata (Leguminosae; Cercidoideae) supports the allotetraploid origin hypothesis of Bauhinia.</title>
        <authorList>
            <person name="Zhong Y."/>
            <person name="Chen Y."/>
            <person name="Zheng D."/>
            <person name="Pang J."/>
            <person name="Liu Y."/>
            <person name="Luo S."/>
            <person name="Meng S."/>
            <person name="Qian L."/>
            <person name="Wei D."/>
            <person name="Dai S."/>
            <person name="Zhou R."/>
        </authorList>
    </citation>
    <scope>NUCLEOTIDE SEQUENCE [LARGE SCALE GENOMIC DNA]</scope>
    <source>
        <strain evidence="1">BV-YZ2020</strain>
    </source>
</reference>
<protein>
    <submittedName>
        <fullName evidence="1">Uncharacterized protein</fullName>
    </submittedName>
</protein>
<sequence>MNRTGLLVSDFVLSFMRVWAGVLIKIFVGRKLGLDHEILKAAFSILNSFLFAFLARITNGGAYNPLHVLVPAISGDFANFIYCISARIPVQVSFLLLLL</sequence>
<evidence type="ECO:0000313" key="2">
    <source>
        <dbReference type="Proteomes" id="UP000828941"/>
    </source>
</evidence>